<dbReference type="InterPro" id="IPR036770">
    <property type="entry name" value="Ankyrin_rpt-contain_sf"/>
</dbReference>
<dbReference type="SUPFAM" id="SSF48403">
    <property type="entry name" value="Ankyrin repeat"/>
    <property type="match status" value="1"/>
</dbReference>
<protein>
    <submittedName>
        <fullName evidence="5">Ankyrin repeat domain-containing protein</fullName>
    </submittedName>
</protein>
<dbReference type="PANTHER" id="PTHR24189:SF50">
    <property type="entry name" value="ANKYRIN REPEAT AND SOCS BOX PROTEIN 2"/>
    <property type="match status" value="1"/>
</dbReference>
<evidence type="ECO:0000256" key="3">
    <source>
        <dbReference type="PROSITE-ProRule" id="PRU00023"/>
    </source>
</evidence>
<name>A0ABU3N1D9_9SPHN</name>
<evidence type="ECO:0000313" key="5">
    <source>
        <dbReference type="EMBL" id="MDT8758374.1"/>
    </source>
</evidence>
<feature type="region of interest" description="Disordered" evidence="4">
    <location>
        <begin position="163"/>
        <end position="197"/>
    </location>
</feature>
<evidence type="ECO:0000256" key="4">
    <source>
        <dbReference type="SAM" id="MobiDB-lite"/>
    </source>
</evidence>
<evidence type="ECO:0000256" key="2">
    <source>
        <dbReference type="ARBA" id="ARBA00023043"/>
    </source>
</evidence>
<sequence length="197" mass="21143">MSPGDSEASIRTVEVLLAAGLGLDAPAFTEGTWRATPLWHVISRGRNLELATHFLERGADPDHCLFAAVWNEDNDAIRLLLRYGANIEEGAERGETPLLGAVAWSKFGPAEELLKAGADPNVRNAEGATALHLMLKKGSAPEHFQLFCPARRAKRHRRCLGTDRRRVAAPQARPGLSRGGGDDVADPLIAGAKSQGP</sequence>
<proteinExistence type="predicted"/>
<dbReference type="InterPro" id="IPR002110">
    <property type="entry name" value="Ankyrin_rpt"/>
</dbReference>
<keyword evidence="2 3" id="KW-0040">ANK repeat</keyword>
<evidence type="ECO:0000256" key="1">
    <source>
        <dbReference type="ARBA" id="ARBA00022737"/>
    </source>
</evidence>
<dbReference type="EMBL" id="JALMLT010000001">
    <property type="protein sequence ID" value="MDT8758374.1"/>
    <property type="molecule type" value="Genomic_DNA"/>
</dbReference>
<gene>
    <name evidence="5" type="ORF">MZO42_06670</name>
</gene>
<dbReference type="Gene3D" id="1.25.40.20">
    <property type="entry name" value="Ankyrin repeat-containing domain"/>
    <property type="match status" value="1"/>
</dbReference>
<reference evidence="5" key="1">
    <citation type="submission" date="2022-04" db="EMBL/GenBank/DDBJ databases">
        <title>Tomato heritable bacteria conferring resistance against bacterial wilt.</title>
        <authorList>
            <person name="Yin J."/>
        </authorList>
    </citation>
    <scope>NUCLEOTIDE SEQUENCE</scope>
    <source>
        <strain evidence="5">Cra20</strain>
    </source>
</reference>
<dbReference type="Pfam" id="PF12796">
    <property type="entry name" value="Ank_2"/>
    <property type="match status" value="1"/>
</dbReference>
<dbReference type="InterPro" id="IPR050745">
    <property type="entry name" value="Multifunctional_regulatory"/>
</dbReference>
<organism evidence="5">
    <name type="scientific">Sphingomonas psychrotolerans</name>
    <dbReference type="NCBI Taxonomy" id="1327635"/>
    <lineage>
        <taxon>Bacteria</taxon>
        <taxon>Pseudomonadati</taxon>
        <taxon>Pseudomonadota</taxon>
        <taxon>Alphaproteobacteria</taxon>
        <taxon>Sphingomonadales</taxon>
        <taxon>Sphingomonadaceae</taxon>
        <taxon>Sphingomonas</taxon>
    </lineage>
</organism>
<comment type="caution">
    <text evidence="5">The sequence shown here is derived from an EMBL/GenBank/DDBJ whole genome shotgun (WGS) entry which is preliminary data.</text>
</comment>
<accession>A0ABU3N1D9</accession>
<dbReference type="PANTHER" id="PTHR24189">
    <property type="entry name" value="MYOTROPHIN"/>
    <property type="match status" value="1"/>
</dbReference>
<feature type="repeat" description="ANK" evidence="3">
    <location>
        <begin position="93"/>
        <end position="125"/>
    </location>
</feature>
<keyword evidence="1" id="KW-0677">Repeat</keyword>
<dbReference type="SMART" id="SM00248">
    <property type="entry name" value="ANK"/>
    <property type="match status" value="3"/>
</dbReference>
<dbReference type="PROSITE" id="PS50088">
    <property type="entry name" value="ANK_REPEAT"/>
    <property type="match status" value="1"/>
</dbReference>